<dbReference type="InterPro" id="IPR007554">
    <property type="entry name" value="Glycerophosphate_synth"/>
</dbReference>
<reference evidence="2 3" key="1">
    <citation type="journal article" date="2015" name="Stand. Genomic Sci.">
        <title>Genomic Encyclopedia of Bacterial and Archaeal Type Strains, Phase III: the genomes of soil and plant-associated and newly described type strains.</title>
        <authorList>
            <person name="Whitman W.B."/>
            <person name="Woyke T."/>
            <person name="Klenk H.P."/>
            <person name="Zhou Y."/>
            <person name="Lilburn T.G."/>
            <person name="Beck B.J."/>
            <person name="De Vos P."/>
            <person name="Vandamme P."/>
            <person name="Eisen J.A."/>
            <person name="Garrity G."/>
            <person name="Hugenholtz P."/>
            <person name="Kyrpides N.C."/>
        </authorList>
    </citation>
    <scope>NUCLEOTIDE SEQUENCE [LARGE SCALE GENOMIC DNA]</scope>
    <source>
        <strain evidence="2 3">RF6</strain>
    </source>
</reference>
<dbReference type="AlphaFoldDB" id="A0A4Q7TQB1"/>
<dbReference type="SUPFAM" id="SSF53448">
    <property type="entry name" value="Nucleotide-diphospho-sugar transferases"/>
    <property type="match status" value="1"/>
</dbReference>
<dbReference type="GO" id="GO:0016020">
    <property type="term" value="C:membrane"/>
    <property type="evidence" value="ECO:0007669"/>
    <property type="project" value="InterPro"/>
</dbReference>
<name>A0A4Q7TQB1_9MICO</name>
<proteinExistence type="predicted"/>
<keyword evidence="3" id="KW-1185">Reference proteome</keyword>
<dbReference type="PANTHER" id="PTHR22916">
    <property type="entry name" value="GLYCOSYLTRANSFERASE"/>
    <property type="match status" value="1"/>
</dbReference>
<evidence type="ECO:0000313" key="2">
    <source>
        <dbReference type="EMBL" id="RZT62936.1"/>
    </source>
</evidence>
<dbReference type="InterPro" id="IPR029044">
    <property type="entry name" value="Nucleotide-diphossugar_trans"/>
</dbReference>
<dbReference type="CDD" id="cd00761">
    <property type="entry name" value="Glyco_tranf_GTA_type"/>
    <property type="match status" value="1"/>
</dbReference>
<accession>A0A4Q7TQB1</accession>
<dbReference type="Gene3D" id="3.90.550.10">
    <property type="entry name" value="Spore Coat Polysaccharide Biosynthesis Protein SpsA, Chain A"/>
    <property type="match status" value="1"/>
</dbReference>
<comment type="caution">
    <text evidence="2">The sequence shown here is derived from an EMBL/GenBank/DDBJ whole genome shotgun (WGS) entry which is preliminary data.</text>
</comment>
<evidence type="ECO:0000259" key="1">
    <source>
        <dbReference type="Pfam" id="PF00535"/>
    </source>
</evidence>
<sequence length="845" mass="92991">MGEFTATNRSEEAWAGTVPHTSLIIACYRVGPYLPGFFASLDAQRGDHSGVELIFVIDGCPEDSEEVVRAWMPTTDYAVRILVKPNGGVASARNLGLEWARGTWVSHPDPDDQLDPEYLAEVEAAKTRYPAATMFAARAVLTDPDGSEIGHTLDARYVGSDTRLIDLAVAPRLIHTLGGVAFFRRDIITAHGLRFNEEILQSSDTDFIGHFLLCNGAQYVLVPGARYQYMRRSDGSSIVSTHSGNMSRYASLFGISHRGLLDRAGDECPPWLANLLLYFVFMLFRRNRNQHTPVDLEGAAELARIRKRLRENLRSIGARNITQFDLFDTPSEFRAAWLSALDHVESSAVEHLSWSPADGTRRVGILTTRRSLRAPVYGVARSTRVLGSKRRAVEFLGATWLYQHVFKITVQDGRLPRLAMNDPKFTLRFDGAVLGGGEIRKRSGLLPPIVVQPRSAPTPAPTPAPAPVAVPEERTGLIAKLRRRRSQPTPEVVPAWVFIATETDRTFSGEVLARFVAQHRPEIQTYFVTTPGSATELRLTEAGFSIVAERSPAHLAVMHRAKFVFVPSVTRAARVPFPGSDLQRRWHIVLLPDAPVGRLGYRDRGFAQAELVPVASTVEVARLGGQYSHFPYLPEDVLLTGLPHHDALEAARAHPAGITVAPHWRAKLPTQLTADQLDSLDFVTAWREFLASPRLRELADHSGGPVRLALPAGVPAGYFTPPEWVVPVAAGADTVRALGSSAVLVTDYSPRSRDMAYLERPTVYLQPDRTEVFGKPDSAKSRDSDDFAEGFGPVTASPDAALSHVSELLADIPSQYQERMTRAFMYRDGDACARLVAALLKSDTA</sequence>
<protein>
    <submittedName>
        <fullName evidence="2">Glycosyltransferase involved in cell wall biosynthesis</fullName>
    </submittedName>
</protein>
<evidence type="ECO:0000313" key="3">
    <source>
        <dbReference type="Proteomes" id="UP000291832"/>
    </source>
</evidence>
<dbReference type="Pfam" id="PF04464">
    <property type="entry name" value="Glyphos_transf"/>
    <property type="match status" value="1"/>
</dbReference>
<dbReference type="PANTHER" id="PTHR22916:SF3">
    <property type="entry name" value="UDP-GLCNAC:BETAGAL BETA-1,3-N-ACETYLGLUCOSAMINYLTRANSFERASE-LIKE PROTEIN 1"/>
    <property type="match status" value="1"/>
</dbReference>
<dbReference type="GO" id="GO:0047355">
    <property type="term" value="F:CDP-glycerol glycerophosphotransferase activity"/>
    <property type="evidence" value="ECO:0007669"/>
    <property type="project" value="InterPro"/>
</dbReference>
<dbReference type="Pfam" id="PF00535">
    <property type="entry name" value="Glycos_transf_2"/>
    <property type="match status" value="1"/>
</dbReference>
<gene>
    <name evidence="2" type="ORF">EV139_2645</name>
</gene>
<organism evidence="2 3">
    <name type="scientific">Leucobacter luti</name>
    <dbReference type="NCBI Taxonomy" id="340320"/>
    <lineage>
        <taxon>Bacteria</taxon>
        <taxon>Bacillati</taxon>
        <taxon>Actinomycetota</taxon>
        <taxon>Actinomycetes</taxon>
        <taxon>Micrococcales</taxon>
        <taxon>Microbacteriaceae</taxon>
        <taxon>Leucobacter</taxon>
    </lineage>
</organism>
<dbReference type="RefSeq" id="WP_198677571.1">
    <property type="nucleotide sequence ID" value="NZ_QYAG01000002.1"/>
</dbReference>
<dbReference type="InterPro" id="IPR001173">
    <property type="entry name" value="Glyco_trans_2-like"/>
</dbReference>
<dbReference type="InterPro" id="IPR043148">
    <property type="entry name" value="TagF_C"/>
</dbReference>
<keyword evidence="2" id="KW-0808">Transferase</keyword>
<feature type="domain" description="Glycosyltransferase 2-like" evidence="1">
    <location>
        <begin position="22"/>
        <end position="188"/>
    </location>
</feature>
<dbReference type="GO" id="GO:0016758">
    <property type="term" value="F:hexosyltransferase activity"/>
    <property type="evidence" value="ECO:0007669"/>
    <property type="project" value="UniProtKB-ARBA"/>
</dbReference>
<dbReference type="Gene3D" id="3.40.50.12580">
    <property type="match status" value="1"/>
</dbReference>
<dbReference type="Proteomes" id="UP000291832">
    <property type="component" value="Unassembled WGS sequence"/>
</dbReference>
<dbReference type="EMBL" id="SHKI01000006">
    <property type="protein sequence ID" value="RZT62936.1"/>
    <property type="molecule type" value="Genomic_DNA"/>
</dbReference>